<accession>A0A9W9YVS2</accession>
<protein>
    <submittedName>
        <fullName evidence="2">Uncharacterized protein</fullName>
    </submittedName>
</protein>
<evidence type="ECO:0000256" key="1">
    <source>
        <dbReference type="SAM" id="Phobius"/>
    </source>
</evidence>
<evidence type="ECO:0000313" key="3">
    <source>
        <dbReference type="Proteomes" id="UP001163046"/>
    </source>
</evidence>
<organism evidence="2 3">
    <name type="scientific">Desmophyllum pertusum</name>
    <dbReference type="NCBI Taxonomy" id="174260"/>
    <lineage>
        <taxon>Eukaryota</taxon>
        <taxon>Metazoa</taxon>
        <taxon>Cnidaria</taxon>
        <taxon>Anthozoa</taxon>
        <taxon>Hexacorallia</taxon>
        <taxon>Scleractinia</taxon>
        <taxon>Caryophylliina</taxon>
        <taxon>Caryophylliidae</taxon>
        <taxon>Desmophyllum</taxon>
    </lineage>
</organism>
<proteinExistence type="predicted"/>
<feature type="transmembrane region" description="Helical" evidence="1">
    <location>
        <begin position="93"/>
        <end position="116"/>
    </location>
</feature>
<keyword evidence="1" id="KW-0472">Membrane</keyword>
<sequence>MTTTIATNKNSTLVTSVFIHETKSDGVTVHSSITTGNDGVTVHSSITTKGKTVTLPPVTPVEPKTAPKVLVITNGSVSYITRIKGGVVYDARFIILITSSVLAFILLICVIIFVFLKRSGRRYVCCISCKNCRRRKSIPDIEVYRHSVRTDSPDVVQLDEMNRGAVEPLPPNCECHEESKGSVAFVSQLSWIQLEHTVTEGFFFLIKPMLLMSARSVF</sequence>
<comment type="caution">
    <text evidence="2">The sequence shown here is derived from an EMBL/GenBank/DDBJ whole genome shotgun (WGS) entry which is preliminary data.</text>
</comment>
<keyword evidence="1" id="KW-0812">Transmembrane</keyword>
<keyword evidence="1" id="KW-1133">Transmembrane helix</keyword>
<dbReference type="Proteomes" id="UP001163046">
    <property type="component" value="Unassembled WGS sequence"/>
</dbReference>
<evidence type="ECO:0000313" key="2">
    <source>
        <dbReference type="EMBL" id="KAJ7370342.1"/>
    </source>
</evidence>
<reference evidence="2" key="1">
    <citation type="submission" date="2023-01" db="EMBL/GenBank/DDBJ databases">
        <title>Genome assembly of the deep-sea coral Lophelia pertusa.</title>
        <authorList>
            <person name="Herrera S."/>
            <person name="Cordes E."/>
        </authorList>
    </citation>
    <scope>NUCLEOTIDE SEQUENCE</scope>
    <source>
        <strain evidence="2">USNM1676648</strain>
        <tissue evidence="2">Polyp</tissue>
    </source>
</reference>
<dbReference type="OrthoDB" id="10522338at2759"/>
<gene>
    <name evidence="2" type="ORF">OS493_032840</name>
</gene>
<keyword evidence="3" id="KW-1185">Reference proteome</keyword>
<dbReference type="AlphaFoldDB" id="A0A9W9YVS2"/>
<name>A0A9W9YVS2_9CNID</name>
<dbReference type="EMBL" id="MU826867">
    <property type="protein sequence ID" value="KAJ7370342.1"/>
    <property type="molecule type" value="Genomic_DNA"/>
</dbReference>